<comment type="caution">
    <text evidence="1">The sequence shown here is derived from an EMBL/GenBank/DDBJ whole genome shotgun (WGS) entry which is preliminary data.</text>
</comment>
<dbReference type="EMBL" id="MNAN01000037">
    <property type="protein sequence ID" value="OHU93684.1"/>
    <property type="molecule type" value="Genomic_DNA"/>
</dbReference>
<evidence type="ECO:0000313" key="2">
    <source>
        <dbReference type="Proteomes" id="UP000180253"/>
    </source>
</evidence>
<dbReference type="AlphaFoldDB" id="A0A1S1N2L2"/>
<proteinExistence type="predicted"/>
<sequence length="128" mass="15023">MFKKIIYSWQLARAEVLRKEFSELLEAWSELLQTDREESGFIQVSLKICFDEFGSKEQILSQTKKQQKSIVKEVEKWMRKAPLGNAIGYAWFAKWLESSYLPGENAKLVHQRADDILFNIYKMGQIEA</sequence>
<keyword evidence="2" id="KW-1185">Reference proteome</keyword>
<gene>
    <name evidence="1" type="ORF">BIW53_20325</name>
</gene>
<name>A0A1S1N2L2_9GAMM</name>
<evidence type="ECO:0000313" key="1">
    <source>
        <dbReference type="EMBL" id="OHU93684.1"/>
    </source>
</evidence>
<reference evidence="1 2" key="1">
    <citation type="submission" date="2016-10" db="EMBL/GenBank/DDBJ databases">
        <title>Pseudoalteromonas amylolytica sp. nov., isolated from the surface seawater.</title>
        <authorList>
            <person name="Wu Y.-H."/>
            <person name="Cheng H."/>
            <person name="Jin X.-B."/>
            <person name="Wang C.-S."/>
            <person name="Xu X.-W."/>
        </authorList>
    </citation>
    <scope>NUCLEOTIDE SEQUENCE [LARGE SCALE GENOMIC DNA]</scope>
    <source>
        <strain evidence="1 2">JCM 12483</strain>
    </source>
</reference>
<organism evidence="1 2">
    <name type="scientific">Pseudoalteromonas byunsanensis</name>
    <dbReference type="NCBI Taxonomy" id="327939"/>
    <lineage>
        <taxon>Bacteria</taxon>
        <taxon>Pseudomonadati</taxon>
        <taxon>Pseudomonadota</taxon>
        <taxon>Gammaproteobacteria</taxon>
        <taxon>Alteromonadales</taxon>
        <taxon>Pseudoalteromonadaceae</taxon>
        <taxon>Pseudoalteromonas</taxon>
    </lineage>
</organism>
<protein>
    <submittedName>
        <fullName evidence="1">Uncharacterized protein</fullName>
    </submittedName>
</protein>
<dbReference type="Proteomes" id="UP000180253">
    <property type="component" value="Unassembled WGS sequence"/>
</dbReference>
<dbReference type="RefSeq" id="WP_070993838.1">
    <property type="nucleotide sequence ID" value="NZ_CBCSHD010000006.1"/>
</dbReference>
<accession>A0A1S1N2L2</accession>